<organism evidence="1 2">
    <name type="scientific">Pistacia atlantica</name>
    <dbReference type="NCBI Taxonomy" id="434234"/>
    <lineage>
        <taxon>Eukaryota</taxon>
        <taxon>Viridiplantae</taxon>
        <taxon>Streptophyta</taxon>
        <taxon>Embryophyta</taxon>
        <taxon>Tracheophyta</taxon>
        <taxon>Spermatophyta</taxon>
        <taxon>Magnoliopsida</taxon>
        <taxon>eudicotyledons</taxon>
        <taxon>Gunneridae</taxon>
        <taxon>Pentapetalae</taxon>
        <taxon>rosids</taxon>
        <taxon>malvids</taxon>
        <taxon>Sapindales</taxon>
        <taxon>Anacardiaceae</taxon>
        <taxon>Pistacia</taxon>
    </lineage>
</organism>
<proteinExistence type="predicted"/>
<protein>
    <submittedName>
        <fullName evidence="1">Uncharacterized protein</fullName>
    </submittedName>
</protein>
<comment type="caution">
    <text evidence="1">The sequence shown here is derived from an EMBL/GenBank/DDBJ whole genome shotgun (WGS) entry which is preliminary data.</text>
</comment>
<dbReference type="EMBL" id="CM047909">
    <property type="protein sequence ID" value="KAJ0080278.1"/>
    <property type="molecule type" value="Genomic_DNA"/>
</dbReference>
<evidence type="ECO:0000313" key="2">
    <source>
        <dbReference type="Proteomes" id="UP001164250"/>
    </source>
</evidence>
<gene>
    <name evidence="1" type="ORF">Patl1_22535</name>
</gene>
<name>A0ACC1A2L4_9ROSI</name>
<dbReference type="Proteomes" id="UP001164250">
    <property type="component" value="Chromosome 13"/>
</dbReference>
<reference evidence="2" key="1">
    <citation type="journal article" date="2023" name="G3 (Bethesda)">
        <title>Genome assembly and association tests identify interacting loci associated with vigor, precocity, and sex in interspecific pistachio rootstocks.</title>
        <authorList>
            <person name="Palmer W."/>
            <person name="Jacygrad E."/>
            <person name="Sagayaradj S."/>
            <person name="Cavanaugh K."/>
            <person name="Han R."/>
            <person name="Bertier L."/>
            <person name="Beede B."/>
            <person name="Kafkas S."/>
            <person name="Golino D."/>
            <person name="Preece J."/>
            <person name="Michelmore R."/>
        </authorList>
    </citation>
    <scope>NUCLEOTIDE SEQUENCE [LARGE SCALE GENOMIC DNA]</scope>
</reference>
<evidence type="ECO:0000313" key="1">
    <source>
        <dbReference type="EMBL" id="KAJ0080278.1"/>
    </source>
</evidence>
<keyword evidence="2" id="KW-1185">Reference proteome</keyword>
<sequence length="77" mass="8570">MDLFRKTLGSVKKALEDGGLKKKDIHEIVLVGGSSKIPKIQQLVKDFFDGIMGRSLKKVQFGVGFYVKSLFYSCSTL</sequence>
<accession>A0ACC1A2L4</accession>